<feature type="short sequence motif" description="'KMSKS' region" evidence="13">
    <location>
        <begin position="279"/>
        <end position="283"/>
    </location>
</feature>
<evidence type="ECO:0000256" key="7">
    <source>
        <dbReference type="ARBA" id="ARBA00022741"/>
    </source>
</evidence>
<feature type="domain" description="tRNA synthetases class I catalytic" evidence="14">
    <location>
        <begin position="16"/>
        <end position="327"/>
    </location>
</feature>
<dbReference type="InterPro" id="IPR024909">
    <property type="entry name" value="Cys-tRNA/MSH_ligase"/>
</dbReference>
<evidence type="ECO:0000256" key="1">
    <source>
        <dbReference type="ARBA" id="ARBA00004496"/>
    </source>
</evidence>
<dbReference type="Gene3D" id="3.40.50.620">
    <property type="entry name" value="HUPs"/>
    <property type="match status" value="1"/>
</dbReference>
<dbReference type="GO" id="GO:0008270">
    <property type="term" value="F:zinc ion binding"/>
    <property type="evidence" value="ECO:0007669"/>
    <property type="project" value="UniProtKB-UniRule"/>
</dbReference>
<feature type="binding site" evidence="13">
    <location>
        <position position="29"/>
    </location>
    <ligand>
        <name>Zn(2+)</name>
        <dbReference type="ChEBI" id="CHEBI:29105"/>
    </ligand>
</feature>
<feature type="domain" description="Cysteinyl-tRNA ligase anticodon binding" evidence="15">
    <location>
        <begin position="429"/>
        <end position="478"/>
    </location>
</feature>
<dbReference type="InterPro" id="IPR009080">
    <property type="entry name" value="tRNAsynth_Ia_anticodon-bd"/>
</dbReference>
<dbReference type="InterPro" id="IPR032678">
    <property type="entry name" value="tRNA-synt_1_cat_dom"/>
</dbReference>
<comment type="caution">
    <text evidence="16">The sequence shown here is derived from an EMBL/GenBank/DDBJ whole genome shotgun (WGS) entry which is preliminary data.</text>
</comment>
<dbReference type="CDD" id="cd00672">
    <property type="entry name" value="CysRS_core"/>
    <property type="match status" value="1"/>
</dbReference>
<comment type="similarity">
    <text evidence="2 13">Belongs to the class-I aminoacyl-tRNA synthetase family.</text>
</comment>
<evidence type="ECO:0000256" key="5">
    <source>
        <dbReference type="ARBA" id="ARBA00022598"/>
    </source>
</evidence>
<keyword evidence="5 13" id="KW-0436">Ligase</keyword>
<evidence type="ECO:0000259" key="15">
    <source>
        <dbReference type="Pfam" id="PF23493"/>
    </source>
</evidence>
<feature type="binding site" evidence="13">
    <location>
        <position position="222"/>
    </location>
    <ligand>
        <name>Zn(2+)</name>
        <dbReference type="ChEBI" id="CHEBI:29105"/>
    </ligand>
</feature>
<dbReference type="Pfam" id="PF23493">
    <property type="entry name" value="CysS_C"/>
    <property type="match status" value="1"/>
</dbReference>
<evidence type="ECO:0000256" key="6">
    <source>
        <dbReference type="ARBA" id="ARBA00022723"/>
    </source>
</evidence>
<organism evidence="16">
    <name type="scientific">Gracilinema caldarium</name>
    <dbReference type="NCBI Taxonomy" id="215591"/>
    <lineage>
        <taxon>Bacteria</taxon>
        <taxon>Pseudomonadati</taxon>
        <taxon>Spirochaetota</taxon>
        <taxon>Spirochaetia</taxon>
        <taxon>Spirochaetales</taxon>
        <taxon>Breznakiellaceae</taxon>
        <taxon>Gracilinema</taxon>
    </lineage>
</organism>
<dbReference type="AlphaFoldDB" id="A0A7C3IIS3"/>
<evidence type="ECO:0000256" key="2">
    <source>
        <dbReference type="ARBA" id="ARBA00005594"/>
    </source>
</evidence>
<keyword evidence="4 13" id="KW-0963">Cytoplasm</keyword>
<keyword evidence="11 13" id="KW-0030">Aminoacyl-tRNA synthetase</keyword>
<feature type="binding site" evidence="13">
    <location>
        <position position="282"/>
    </location>
    <ligand>
        <name>ATP</name>
        <dbReference type="ChEBI" id="CHEBI:30616"/>
    </ligand>
</feature>
<proteinExistence type="inferred from homology"/>
<evidence type="ECO:0000256" key="9">
    <source>
        <dbReference type="ARBA" id="ARBA00022840"/>
    </source>
</evidence>
<dbReference type="InterPro" id="IPR056411">
    <property type="entry name" value="CysS_C"/>
</dbReference>
<keyword evidence="10 13" id="KW-0648">Protein biosynthesis</keyword>
<dbReference type="HAMAP" id="MF_00041">
    <property type="entry name" value="Cys_tRNA_synth"/>
    <property type="match status" value="1"/>
</dbReference>
<comment type="subunit">
    <text evidence="3 13">Monomer.</text>
</comment>
<feature type="short sequence motif" description="'HIGH' region" evidence="13">
    <location>
        <begin position="31"/>
        <end position="41"/>
    </location>
</feature>
<accession>A0A7C3IIS3</accession>
<evidence type="ECO:0000259" key="14">
    <source>
        <dbReference type="Pfam" id="PF01406"/>
    </source>
</evidence>
<comment type="catalytic activity">
    <reaction evidence="12 13">
        <text>tRNA(Cys) + L-cysteine + ATP = L-cysteinyl-tRNA(Cys) + AMP + diphosphate</text>
        <dbReference type="Rhea" id="RHEA:17773"/>
        <dbReference type="Rhea" id="RHEA-COMP:9661"/>
        <dbReference type="Rhea" id="RHEA-COMP:9679"/>
        <dbReference type="ChEBI" id="CHEBI:30616"/>
        <dbReference type="ChEBI" id="CHEBI:33019"/>
        <dbReference type="ChEBI" id="CHEBI:35235"/>
        <dbReference type="ChEBI" id="CHEBI:78442"/>
        <dbReference type="ChEBI" id="CHEBI:78517"/>
        <dbReference type="ChEBI" id="CHEBI:456215"/>
        <dbReference type="EC" id="6.1.1.16"/>
    </reaction>
</comment>
<keyword evidence="8 13" id="KW-0862">Zinc</keyword>
<evidence type="ECO:0000256" key="11">
    <source>
        <dbReference type="ARBA" id="ARBA00023146"/>
    </source>
</evidence>
<dbReference type="InterPro" id="IPR015803">
    <property type="entry name" value="Cys-tRNA-ligase"/>
</dbReference>
<keyword evidence="7 13" id="KW-0547">Nucleotide-binding</keyword>
<dbReference type="FunFam" id="3.40.50.620:FF:000130">
    <property type="entry name" value="Cysteine--tRNA ligase"/>
    <property type="match status" value="1"/>
</dbReference>
<name>A0A7C3IIS3_9SPIR</name>
<dbReference type="GO" id="GO:0004817">
    <property type="term" value="F:cysteine-tRNA ligase activity"/>
    <property type="evidence" value="ECO:0007669"/>
    <property type="project" value="UniProtKB-UniRule"/>
</dbReference>
<dbReference type="EMBL" id="DSVL01000410">
    <property type="protein sequence ID" value="HFH30464.1"/>
    <property type="molecule type" value="Genomic_DNA"/>
</dbReference>
<sequence length="481" mass="54364">MPLYLFNTLGRELQEFKPLETGKVGFYGCGPTVYNYAHIGNLRAYVTHDILVRALRRMGYQVTHVMNITDVGHLSGDDDTGEDKMVKSAEERGKSVLEVAAFYTDAFFKDTERLNIVRPTVVCKATEHIADMIALIQRIEERGYTYQAGGNLYFDITKFPTYGELARLKLGDLKAGARIDVDENKRNPHDFALWFTKSKFENQALTWDSPWGRGYPGWHIECSAMSMKYLGEQFDIHAGGIDHIPIHHTNEIAQSEAATGKKWVNYWVHNEFLVLDKGKMSKSSGNFLTLQSLVDKGYDPLDYRYFLLGGHYRSQLQFSFEALDSARNSRKALMDRLYMLAGKCSTLPDAITGTSSLSEKAQAYVEAFNRAIEEDLSTPRALAELWGLLRDGELAPEEALGVAFDMDTVLGLRLRDLLLAPKAEQQLDSELVKEIEALIAERSASKKAKNYQRADEIRNMLKERGILLEDSPQGTTWRLGN</sequence>
<feature type="binding site" evidence="13">
    <location>
        <position position="247"/>
    </location>
    <ligand>
        <name>Zn(2+)</name>
        <dbReference type="ChEBI" id="CHEBI:29105"/>
    </ligand>
</feature>
<keyword evidence="9 13" id="KW-0067">ATP-binding</keyword>
<dbReference type="GO" id="GO:0005524">
    <property type="term" value="F:ATP binding"/>
    <property type="evidence" value="ECO:0007669"/>
    <property type="project" value="UniProtKB-UniRule"/>
</dbReference>
<dbReference type="GO" id="GO:0005829">
    <property type="term" value="C:cytosol"/>
    <property type="evidence" value="ECO:0007669"/>
    <property type="project" value="TreeGrafter"/>
</dbReference>
<comment type="cofactor">
    <cofactor evidence="13">
        <name>Zn(2+)</name>
        <dbReference type="ChEBI" id="CHEBI:29105"/>
    </cofactor>
    <text evidence="13">Binds 1 zinc ion per subunit.</text>
</comment>
<comment type="subcellular location">
    <subcellularLocation>
        <location evidence="1 13">Cytoplasm</location>
    </subcellularLocation>
</comment>
<evidence type="ECO:0000256" key="8">
    <source>
        <dbReference type="ARBA" id="ARBA00022833"/>
    </source>
</evidence>
<dbReference type="SUPFAM" id="SSF47323">
    <property type="entry name" value="Anticodon-binding domain of a subclass of class I aminoacyl-tRNA synthetases"/>
    <property type="match status" value="1"/>
</dbReference>
<evidence type="ECO:0000313" key="16">
    <source>
        <dbReference type="EMBL" id="HFH30464.1"/>
    </source>
</evidence>
<dbReference type="SUPFAM" id="SSF52374">
    <property type="entry name" value="Nucleotidylyl transferase"/>
    <property type="match status" value="1"/>
</dbReference>
<dbReference type="Gene3D" id="1.20.120.1910">
    <property type="entry name" value="Cysteine-tRNA ligase, C-terminal anti-codon recognition domain"/>
    <property type="match status" value="1"/>
</dbReference>
<dbReference type="PANTHER" id="PTHR10890:SF3">
    <property type="entry name" value="CYSTEINE--TRNA LIGASE, CYTOPLASMIC"/>
    <property type="match status" value="1"/>
</dbReference>
<evidence type="ECO:0000256" key="4">
    <source>
        <dbReference type="ARBA" id="ARBA00022490"/>
    </source>
</evidence>
<evidence type="ECO:0000256" key="12">
    <source>
        <dbReference type="ARBA" id="ARBA00047398"/>
    </source>
</evidence>
<dbReference type="GO" id="GO:0006423">
    <property type="term" value="P:cysteinyl-tRNA aminoacylation"/>
    <property type="evidence" value="ECO:0007669"/>
    <property type="project" value="UniProtKB-UniRule"/>
</dbReference>
<keyword evidence="6 13" id="KW-0479">Metal-binding</keyword>
<dbReference type="Pfam" id="PF01406">
    <property type="entry name" value="tRNA-synt_1e"/>
    <property type="match status" value="1"/>
</dbReference>
<dbReference type="PRINTS" id="PR00983">
    <property type="entry name" value="TRNASYNTHCYS"/>
</dbReference>
<evidence type="ECO:0000256" key="13">
    <source>
        <dbReference type="HAMAP-Rule" id="MF_00041"/>
    </source>
</evidence>
<dbReference type="PANTHER" id="PTHR10890">
    <property type="entry name" value="CYSTEINYL-TRNA SYNTHETASE"/>
    <property type="match status" value="1"/>
</dbReference>
<protein>
    <recommendedName>
        <fullName evidence="13">Cysteine--tRNA ligase</fullName>
        <ecNumber evidence="13">6.1.1.16</ecNumber>
    </recommendedName>
    <alternativeName>
        <fullName evidence="13">Cysteinyl-tRNA synthetase</fullName>
        <shortName evidence="13">CysRS</shortName>
    </alternativeName>
</protein>
<gene>
    <name evidence="13 16" type="primary">cysS</name>
    <name evidence="16" type="ORF">ENS59_13310</name>
</gene>
<dbReference type="NCBIfam" id="TIGR00435">
    <property type="entry name" value="cysS"/>
    <property type="match status" value="1"/>
</dbReference>
<evidence type="ECO:0000256" key="10">
    <source>
        <dbReference type="ARBA" id="ARBA00022917"/>
    </source>
</evidence>
<dbReference type="InterPro" id="IPR014729">
    <property type="entry name" value="Rossmann-like_a/b/a_fold"/>
</dbReference>
<feature type="binding site" evidence="13">
    <location>
        <position position="251"/>
    </location>
    <ligand>
        <name>Zn(2+)</name>
        <dbReference type="ChEBI" id="CHEBI:29105"/>
    </ligand>
</feature>
<reference evidence="16" key="1">
    <citation type="journal article" date="2020" name="mSystems">
        <title>Genome- and Community-Level Interaction Insights into Carbon Utilization and Element Cycling Functions of Hydrothermarchaeota in Hydrothermal Sediment.</title>
        <authorList>
            <person name="Zhou Z."/>
            <person name="Liu Y."/>
            <person name="Xu W."/>
            <person name="Pan J."/>
            <person name="Luo Z.H."/>
            <person name="Li M."/>
        </authorList>
    </citation>
    <scope>NUCLEOTIDE SEQUENCE [LARGE SCALE GENOMIC DNA]</scope>
    <source>
        <strain evidence="16">SpSt-503</strain>
    </source>
</reference>
<evidence type="ECO:0000256" key="3">
    <source>
        <dbReference type="ARBA" id="ARBA00011245"/>
    </source>
</evidence>
<dbReference type="EC" id="6.1.1.16" evidence="13"/>